<keyword evidence="2" id="KW-1185">Reference proteome</keyword>
<reference evidence="1 2" key="1">
    <citation type="submission" date="2017-09" db="EMBL/GenBank/DDBJ databases">
        <title>WGS assembly of Aquilegia coerulea Goldsmith.</title>
        <authorList>
            <person name="Hodges S."/>
            <person name="Kramer E."/>
            <person name="Nordborg M."/>
            <person name="Tomkins J."/>
            <person name="Borevitz J."/>
            <person name="Derieg N."/>
            <person name="Yan J."/>
            <person name="Mihaltcheva S."/>
            <person name="Hayes R.D."/>
            <person name="Rokhsar D."/>
        </authorList>
    </citation>
    <scope>NUCLEOTIDE SEQUENCE [LARGE SCALE GENOMIC DNA]</scope>
    <source>
        <strain evidence="2">cv. Goldsmith</strain>
    </source>
</reference>
<name>A0A2G5C1M2_AQUCA</name>
<sequence>MVRIQKISETKIMSLLMDLDLSLVAMQAKREVNASGSVVSLQQQTEDTNGLKQSVIPLHKDVTKEDIDRNVDYHGWLELKKRKWKTTLEVRKKRSLGNSKKYHQSDGVSNCLALGQIIKKFMVLFFLWFEWGQFMLQKT</sequence>
<dbReference type="EMBL" id="KZ305139">
    <property type="protein sequence ID" value="PIA25174.1"/>
    <property type="molecule type" value="Genomic_DNA"/>
</dbReference>
<organism evidence="1 2">
    <name type="scientific">Aquilegia coerulea</name>
    <name type="common">Rocky mountain columbine</name>
    <dbReference type="NCBI Taxonomy" id="218851"/>
    <lineage>
        <taxon>Eukaryota</taxon>
        <taxon>Viridiplantae</taxon>
        <taxon>Streptophyta</taxon>
        <taxon>Embryophyta</taxon>
        <taxon>Tracheophyta</taxon>
        <taxon>Spermatophyta</taxon>
        <taxon>Magnoliopsida</taxon>
        <taxon>Ranunculales</taxon>
        <taxon>Ranunculaceae</taxon>
        <taxon>Thalictroideae</taxon>
        <taxon>Aquilegia</taxon>
    </lineage>
</organism>
<protein>
    <submittedName>
        <fullName evidence="1">Uncharacterized protein</fullName>
    </submittedName>
</protein>
<dbReference type="STRING" id="218851.A0A2G5C1M2"/>
<dbReference type="Proteomes" id="UP000230069">
    <property type="component" value="Unassembled WGS sequence"/>
</dbReference>
<gene>
    <name evidence="1" type="ORF">AQUCO_12300008v1</name>
</gene>
<dbReference type="AlphaFoldDB" id="A0A2G5C1M2"/>
<proteinExistence type="predicted"/>
<evidence type="ECO:0000313" key="1">
    <source>
        <dbReference type="EMBL" id="PIA25174.1"/>
    </source>
</evidence>
<evidence type="ECO:0000313" key="2">
    <source>
        <dbReference type="Proteomes" id="UP000230069"/>
    </source>
</evidence>
<accession>A0A2G5C1M2</accession>
<dbReference type="InParanoid" id="A0A2G5C1M2"/>
<dbReference type="OrthoDB" id="10060449at2759"/>